<name>A0ABQ9EHZ3_TEGGR</name>
<accession>A0ABQ9EHZ3</accession>
<dbReference type="PANTHER" id="PTHR45774:SF3">
    <property type="entry name" value="BTB (POZ) DOMAIN-CONTAINING 2B-RELATED"/>
    <property type="match status" value="1"/>
</dbReference>
<evidence type="ECO:0000259" key="1">
    <source>
        <dbReference type="PROSITE" id="PS50097"/>
    </source>
</evidence>
<sequence>MANNKQKEVDEMTVIECNKFMLENQINSDVTFIVGNDRKPIKAHKYVLGSRNSVFTAMLFGTLAENGEIIIPDIEPSVFCSLLDFFYTDQMEVTGNNVCALMYACNKYNAKGAMKKCIDFLRTSINSENVCQILENALLYNEVNLKEKCMSLIFRSASDILKSKQFTQLTKDSLKIIIESDNLVSR</sequence>
<evidence type="ECO:0000313" key="2">
    <source>
        <dbReference type="EMBL" id="KAJ8304379.1"/>
    </source>
</evidence>
<organism evidence="2 3">
    <name type="scientific">Tegillarca granosa</name>
    <name type="common">Malaysian cockle</name>
    <name type="synonym">Anadara granosa</name>
    <dbReference type="NCBI Taxonomy" id="220873"/>
    <lineage>
        <taxon>Eukaryota</taxon>
        <taxon>Metazoa</taxon>
        <taxon>Spiralia</taxon>
        <taxon>Lophotrochozoa</taxon>
        <taxon>Mollusca</taxon>
        <taxon>Bivalvia</taxon>
        <taxon>Autobranchia</taxon>
        <taxon>Pteriomorphia</taxon>
        <taxon>Arcoida</taxon>
        <taxon>Arcoidea</taxon>
        <taxon>Arcidae</taxon>
        <taxon>Tegillarca</taxon>
    </lineage>
</organism>
<proteinExistence type="predicted"/>
<protein>
    <recommendedName>
        <fullName evidence="1">BTB domain-containing protein</fullName>
    </recommendedName>
</protein>
<dbReference type="Gene3D" id="3.30.710.10">
    <property type="entry name" value="Potassium Channel Kv1.1, Chain A"/>
    <property type="match status" value="1"/>
</dbReference>
<dbReference type="InterPro" id="IPR011705">
    <property type="entry name" value="BACK"/>
</dbReference>
<keyword evidence="3" id="KW-1185">Reference proteome</keyword>
<comment type="caution">
    <text evidence="2">The sequence shown here is derived from an EMBL/GenBank/DDBJ whole genome shotgun (WGS) entry which is preliminary data.</text>
</comment>
<gene>
    <name evidence="2" type="ORF">KUTeg_017962</name>
</gene>
<dbReference type="Pfam" id="PF07707">
    <property type="entry name" value="BACK"/>
    <property type="match status" value="1"/>
</dbReference>
<dbReference type="EMBL" id="JARBDR010000903">
    <property type="protein sequence ID" value="KAJ8304379.1"/>
    <property type="molecule type" value="Genomic_DNA"/>
</dbReference>
<reference evidence="2 3" key="1">
    <citation type="submission" date="2022-12" db="EMBL/GenBank/DDBJ databases">
        <title>Chromosome-level genome of Tegillarca granosa.</title>
        <authorList>
            <person name="Kim J."/>
        </authorList>
    </citation>
    <scope>NUCLEOTIDE SEQUENCE [LARGE SCALE GENOMIC DNA]</scope>
    <source>
        <strain evidence="2">Teg-2019</strain>
        <tissue evidence="2">Adductor muscle</tissue>
    </source>
</reference>
<dbReference type="InterPro" id="IPR011333">
    <property type="entry name" value="SKP1/BTB/POZ_sf"/>
</dbReference>
<dbReference type="SUPFAM" id="SSF54695">
    <property type="entry name" value="POZ domain"/>
    <property type="match status" value="1"/>
</dbReference>
<dbReference type="Gene3D" id="1.25.40.420">
    <property type="match status" value="1"/>
</dbReference>
<dbReference type="SMART" id="SM00225">
    <property type="entry name" value="BTB"/>
    <property type="match status" value="1"/>
</dbReference>
<dbReference type="PANTHER" id="PTHR45774">
    <property type="entry name" value="BTB/POZ DOMAIN-CONTAINING"/>
    <property type="match status" value="1"/>
</dbReference>
<feature type="domain" description="BTB" evidence="1">
    <location>
        <begin position="28"/>
        <end position="95"/>
    </location>
</feature>
<dbReference type="Proteomes" id="UP001217089">
    <property type="component" value="Unassembled WGS sequence"/>
</dbReference>
<dbReference type="InterPro" id="IPR000210">
    <property type="entry name" value="BTB/POZ_dom"/>
</dbReference>
<dbReference type="Pfam" id="PF00651">
    <property type="entry name" value="BTB"/>
    <property type="match status" value="1"/>
</dbReference>
<dbReference type="PROSITE" id="PS50097">
    <property type="entry name" value="BTB"/>
    <property type="match status" value="1"/>
</dbReference>
<evidence type="ECO:0000313" key="3">
    <source>
        <dbReference type="Proteomes" id="UP001217089"/>
    </source>
</evidence>